<name>A0A5Q2FAU8_9ACTN</name>
<evidence type="ECO:0000313" key="10">
    <source>
        <dbReference type="Proteomes" id="UP000386847"/>
    </source>
</evidence>
<feature type="transmembrane region" description="Helical" evidence="8">
    <location>
        <begin position="81"/>
        <end position="100"/>
    </location>
</feature>
<dbReference type="Pfam" id="PF03595">
    <property type="entry name" value="SLAC1"/>
    <property type="match status" value="1"/>
</dbReference>
<dbReference type="CDD" id="cd09319">
    <property type="entry name" value="TDT_like_1"/>
    <property type="match status" value="1"/>
</dbReference>
<gene>
    <name evidence="9" type="ORF">Rai3103_11085</name>
</gene>
<feature type="transmembrane region" description="Helical" evidence="8">
    <location>
        <begin position="176"/>
        <end position="202"/>
    </location>
</feature>
<dbReference type="InterPro" id="IPR038665">
    <property type="entry name" value="Voltage-dep_anion_channel_sf"/>
</dbReference>
<dbReference type="GO" id="GO:0005886">
    <property type="term" value="C:plasma membrane"/>
    <property type="evidence" value="ECO:0007669"/>
    <property type="project" value="UniProtKB-SubCell"/>
</dbReference>
<evidence type="ECO:0000256" key="8">
    <source>
        <dbReference type="SAM" id="Phobius"/>
    </source>
</evidence>
<evidence type="ECO:0000256" key="4">
    <source>
        <dbReference type="ARBA" id="ARBA00022475"/>
    </source>
</evidence>
<protein>
    <submittedName>
        <fullName evidence="9">Tellurite resistance protein permease</fullName>
    </submittedName>
</protein>
<feature type="transmembrane region" description="Helical" evidence="8">
    <location>
        <begin position="106"/>
        <end position="135"/>
    </location>
</feature>
<feature type="transmembrane region" description="Helical" evidence="8">
    <location>
        <begin position="15"/>
        <end position="33"/>
    </location>
</feature>
<evidence type="ECO:0000256" key="5">
    <source>
        <dbReference type="ARBA" id="ARBA00022692"/>
    </source>
</evidence>
<comment type="similarity">
    <text evidence="2">Belongs to the tellurite-resistance/dicarboxylate transporter (TDT) family.</text>
</comment>
<dbReference type="GO" id="GO:0000319">
    <property type="term" value="F:sulfite transmembrane transporter activity"/>
    <property type="evidence" value="ECO:0007669"/>
    <property type="project" value="TreeGrafter"/>
</dbReference>
<sequence>MTAEPRVRRRLSTEGLSPGYFALVMATGIVSIGCGQRDWGAVSVALLGVAGVAYVALVGLNAHRLLRHRAAMVADLRDARTAFGFFTFVAATDVLAVGIAGHGAVVIGAVLLGVAGTVWAVLGYAIPGIAVLGGAERPIIRAANGSWLVWVVASQSVAVAAATLEPHFPASRQAMAIVAVLSWSVGLMLYAGTAVFVALRLVAYTLDPHELDPAYWIAMGAVAITVVAGARIVEMDSAPMVDAVRGLVAGLAVLMWCFATWLIPALVGAGIWRHLVHRVPLHYAPNWWSIVFPLGMYAVAGMYLGRADHLPIVEGIGALWIWVAVAAWLVTFTAMVVSWIGPRRRSP</sequence>
<dbReference type="InterPro" id="IPR051629">
    <property type="entry name" value="Sulfite_efflux_TDT"/>
</dbReference>
<organism evidence="9 10">
    <name type="scientific">Raineyella fluvialis</name>
    <dbReference type="NCBI Taxonomy" id="2662261"/>
    <lineage>
        <taxon>Bacteria</taxon>
        <taxon>Bacillati</taxon>
        <taxon>Actinomycetota</taxon>
        <taxon>Actinomycetes</taxon>
        <taxon>Propionibacteriales</taxon>
        <taxon>Propionibacteriaceae</taxon>
        <taxon>Raineyella</taxon>
    </lineage>
</organism>
<dbReference type="Gene3D" id="1.50.10.150">
    <property type="entry name" value="Voltage-dependent anion channel"/>
    <property type="match status" value="1"/>
</dbReference>
<comment type="subcellular location">
    <subcellularLocation>
        <location evidence="1">Cell membrane</location>
        <topology evidence="1">Multi-pass membrane protein</topology>
    </subcellularLocation>
</comment>
<dbReference type="KEGG" id="rain:Rai3103_11085"/>
<dbReference type="AlphaFoldDB" id="A0A5Q2FAU8"/>
<keyword evidence="5 8" id="KW-0812">Transmembrane</keyword>
<feature type="transmembrane region" description="Helical" evidence="8">
    <location>
        <begin position="287"/>
        <end position="305"/>
    </location>
</feature>
<evidence type="ECO:0000256" key="7">
    <source>
        <dbReference type="ARBA" id="ARBA00023136"/>
    </source>
</evidence>
<dbReference type="PROSITE" id="PS51257">
    <property type="entry name" value="PROKAR_LIPOPROTEIN"/>
    <property type="match status" value="1"/>
</dbReference>
<dbReference type="PANTHER" id="PTHR31686">
    <property type="match status" value="1"/>
</dbReference>
<accession>A0A5Q2FAU8</accession>
<evidence type="ECO:0000256" key="2">
    <source>
        <dbReference type="ARBA" id="ARBA00008566"/>
    </source>
</evidence>
<proteinExistence type="inferred from homology"/>
<keyword evidence="4" id="KW-1003">Cell membrane</keyword>
<feature type="transmembrane region" description="Helical" evidence="8">
    <location>
        <begin position="214"/>
        <end position="233"/>
    </location>
</feature>
<feature type="transmembrane region" description="Helical" evidence="8">
    <location>
        <begin position="39"/>
        <end position="60"/>
    </location>
</feature>
<dbReference type="Proteomes" id="UP000386847">
    <property type="component" value="Chromosome"/>
</dbReference>
<keyword evidence="3" id="KW-0813">Transport</keyword>
<keyword evidence="10" id="KW-1185">Reference proteome</keyword>
<feature type="transmembrane region" description="Helical" evidence="8">
    <location>
        <begin position="253"/>
        <end position="275"/>
    </location>
</feature>
<feature type="transmembrane region" description="Helical" evidence="8">
    <location>
        <begin position="317"/>
        <end position="341"/>
    </location>
</feature>
<evidence type="ECO:0000313" key="9">
    <source>
        <dbReference type="EMBL" id="QGF24130.1"/>
    </source>
</evidence>
<keyword evidence="7 8" id="KW-0472">Membrane</keyword>
<evidence type="ECO:0000256" key="3">
    <source>
        <dbReference type="ARBA" id="ARBA00022448"/>
    </source>
</evidence>
<dbReference type="RefSeq" id="WP_153572659.1">
    <property type="nucleotide sequence ID" value="NZ_CP045725.1"/>
</dbReference>
<dbReference type="EMBL" id="CP045725">
    <property type="protein sequence ID" value="QGF24130.1"/>
    <property type="molecule type" value="Genomic_DNA"/>
</dbReference>
<dbReference type="InterPro" id="IPR004695">
    <property type="entry name" value="SLAC1/Mae1/Ssu1/TehA"/>
</dbReference>
<evidence type="ECO:0000256" key="1">
    <source>
        <dbReference type="ARBA" id="ARBA00004651"/>
    </source>
</evidence>
<reference evidence="9 10" key="1">
    <citation type="submission" date="2019-10" db="EMBL/GenBank/DDBJ databases">
        <title>Genomic analysis of Raineyella sp. CBA3103.</title>
        <authorList>
            <person name="Roh S.W."/>
        </authorList>
    </citation>
    <scope>NUCLEOTIDE SEQUENCE [LARGE SCALE GENOMIC DNA]</scope>
    <source>
        <strain evidence="9 10">CBA3103</strain>
    </source>
</reference>
<evidence type="ECO:0000256" key="6">
    <source>
        <dbReference type="ARBA" id="ARBA00022989"/>
    </source>
</evidence>
<keyword evidence="6 8" id="KW-1133">Transmembrane helix</keyword>
<dbReference type="PANTHER" id="PTHR31686:SF1">
    <property type="entry name" value="SULFITE EFFLUX PUMP SSU1"/>
    <property type="match status" value="1"/>
</dbReference>